<accession>A0A1T4X1H9</accession>
<evidence type="ECO:0000256" key="1">
    <source>
        <dbReference type="ARBA" id="ARBA00022737"/>
    </source>
</evidence>
<dbReference type="PROSITE" id="PS51671">
    <property type="entry name" value="ACT"/>
    <property type="match status" value="1"/>
</dbReference>
<evidence type="ECO:0000256" key="2">
    <source>
        <dbReference type="PROSITE-ProRule" id="PRU00703"/>
    </source>
</evidence>
<dbReference type="InterPro" id="IPR045865">
    <property type="entry name" value="ACT-like_dom_sf"/>
</dbReference>
<dbReference type="SUPFAM" id="SSF54631">
    <property type="entry name" value="CBS-domain pair"/>
    <property type="match status" value="1"/>
</dbReference>
<evidence type="ECO:0000313" key="6">
    <source>
        <dbReference type="Proteomes" id="UP000190027"/>
    </source>
</evidence>
<evidence type="ECO:0000259" key="4">
    <source>
        <dbReference type="PROSITE" id="PS51671"/>
    </source>
</evidence>
<dbReference type="RefSeq" id="WP_078717212.1">
    <property type="nucleotide sequence ID" value="NZ_FUYC01000006.1"/>
</dbReference>
<dbReference type="Gene3D" id="3.10.580.10">
    <property type="entry name" value="CBS-domain"/>
    <property type="match status" value="1"/>
</dbReference>
<dbReference type="SUPFAM" id="SSF55021">
    <property type="entry name" value="ACT-like"/>
    <property type="match status" value="1"/>
</dbReference>
<dbReference type="Proteomes" id="UP000190027">
    <property type="component" value="Unassembled WGS sequence"/>
</dbReference>
<dbReference type="OrthoDB" id="9802114at2"/>
<dbReference type="Pfam" id="PF00571">
    <property type="entry name" value="CBS"/>
    <property type="match status" value="2"/>
</dbReference>
<name>A0A1T4X1H9_9BACT</name>
<proteinExistence type="predicted"/>
<evidence type="ECO:0000259" key="3">
    <source>
        <dbReference type="PROSITE" id="PS51371"/>
    </source>
</evidence>
<dbReference type="Pfam" id="PF22190">
    <property type="entry name" value="TTHA0829-like_ACT"/>
    <property type="match status" value="1"/>
</dbReference>
<dbReference type="EMBL" id="FUYC01000006">
    <property type="protein sequence ID" value="SKA83442.1"/>
    <property type="molecule type" value="Genomic_DNA"/>
</dbReference>
<dbReference type="Gene3D" id="3.30.70.260">
    <property type="match status" value="1"/>
</dbReference>
<dbReference type="PANTHER" id="PTHR48108:SF34">
    <property type="entry name" value="CBS DOMAIN-CONTAINING PROTEIN YHCV"/>
    <property type="match status" value="1"/>
</dbReference>
<evidence type="ECO:0000313" key="5">
    <source>
        <dbReference type="EMBL" id="SKA83442.1"/>
    </source>
</evidence>
<sequence>MYVGLKMLKNFVTVTPQTLVKDAERLLEENRLWKLLVMDQGKLVGYVRKSDIARALPSLVTSLDRHELNYLLAKLTIDKIMRTNIEVITPDVEIELAAKRMSDEDLAGLAVVSEDDELLGYINRNVMLDVFVEEMGMQQGGSRITLEVEDRSGVLHEISGVIKELGMSIISTATFYHDNKRVIVVRVDSTDPAPVAEALAAKGYRIVGPQDFEQEWR</sequence>
<dbReference type="InterPro" id="IPR046342">
    <property type="entry name" value="CBS_dom_sf"/>
</dbReference>
<gene>
    <name evidence="5" type="ORF">SAMN02745704_01645</name>
</gene>
<dbReference type="PANTHER" id="PTHR48108">
    <property type="entry name" value="CBS DOMAIN-CONTAINING PROTEIN CBSX2, CHLOROPLASTIC"/>
    <property type="match status" value="1"/>
</dbReference>
<reference evidence="5 6" key="1">
    <citation type="submission" date="2017-02" db="EMBL/GenBank/DDBJ databases">
        <authorList>
            <person name="Peterson S.W."/>
        </authorList>
    </citation>
    <scope>NUCLEOTIDE SEQUENCE [LARGE SCALE GENOMIC DNA]</scope>
    <source>
        <strain evidence="5 6">DSM 16080</strain>
    </source>
</reference>
<feature type="domain" description="CBS" evidence="3">
    <location>
        <begin position="7"/>
        <end position="65"/>
    </location>
</feature>
<dbReference type="PROSITE" id="PS51371">
    <property type="entry name" value="CBS"/>
    <property type="match status" value="2"/>
</dbReference>
<dbReference type="InterPro" id="IPR000644">
    <property type="entry name" value="CBS_dom"/>
</dbReference>
<keyword evidence="1" id="KW-0677">Repeat</keyword>
<dbReference type="InterPro" id="IPR051462">
    <property type="entry name" value="CBS_domain-containing"/>
</dbReference>
<keyword evidence="6" id="KW-1185">Reference proteome</keyword>
<feature type="domain" description="ACT" evidence="4">
    <location>
        <begin position="143"/>
        <end position="214"/>
    </location>
</feature>
<keyword evidence="2" id="KW-0129">CBS domain</keyword>
<dbReference type="AlphaFoldDB" id="A0A1T4X1H9"/>
<organism evidence="5 6">
    <name type="scientific">Paucidesulfovibrio gracilis DSM 16080</name>
    <dbReference type="NCBI Taxonomy" id="1121449"/>
    <lineage>
        <taxon>Bacteria</taxon>
        <taxon>Pseudomonadati</taxon>
        <taxon>Thermodesulfobacteriota</taxon>
        <taxon>Desulfovibrionia</taxon>
        <taxon>Desulfovibrionales</taxon>
        <taxon>Desulfovibrionaceae</taxon>
        <taxon>Paucidesulfovibrio</taxon>
    </lineage>
</organism>
<feature type="domain" description="CBS" evidence="3">
    <location>
        <begin position="81"/>
        <end position="137"/>
    </location>
</feature>
<protein>
    <submittedName>
        <fullName evidence="5">Acetoin utilization protein AcuB</fullName>
    </submittedName>
</protein>
<dbReference type="InterPro" id="IPR002912">
    <property type="entry name" value="ACT_dom"/>
</dbReference>
<dbReference type="SMART" id="SM00116">
    <property type="entry name" value="CBS"/>
    <property type="match status" value="2"/>
</dbReference>
<dbReference type="STRING" id="1121449.SAMN02745704_01645"/>